<dbReference type="EMBL" id="CP001778">
    <property type="protein sequence ID" value="ADD41400.1"/>
    <property type="molecule type" value="Genomic_DNA"/>
</dbReference>
<feature type="transmembrane region" description="Helical" evidence="1">
    <location>
        <begin position="58"/>
        <end position="80"/>
    </location>
</feature>
<dbReference type="KEGG" id="sna:Snas_1701"/>
<dbReference type="Proteomes" id="UP000000844">
    <property type="component" value="Chromosome"/>
</dbReference>
<name>D3PXD7_STANL</name>
<dbReference type="STRING" id="446470.Snas_1701"/>
<keyword evidence="1" id="KW-0472">Membrane</keyword>
<feature type="transmembrane region" description="Helical" evidence="1">
    <location>
        <begin position="20"/>
        <end position="38"/>
    </location>
</feature>
<evidence type="ECO:0000313" key="3">
    <source>
        <dbReference type="Proteomes" id="UP000000844"/>
    </source>
</evidence>
<proteinExistence type="predicted"/>
<evidence type="ECO:0000313" key="2">
    <source>
        <dbReference type="EMBL" id="ADD41400.1"/>
    </source>
</evidence>
<organism evidence="2 3">
    <name type="scientific">Stackebrandtia nassauensis (strain DSM 44728 / CIP 108903 / NRRL B-16338 / NBRC 102104 / LLR-40K-21)</name>
    <dbReference type="NCBI Taxonomy" id="446470"/>
    <lineage>
        <taxon>Bacteria</taxon>
        <taxon>Bacillati</taxon>
        <taxon>Actinomycetota</taxon>
        <taxon>Actinomycetes</taxon>
        <taxon>Glycomycetales</taxon>
        <taxon>Glycomycetaceae</taxon>
        <taxon>Stackebrandtia</taxon>
    </lineage>
</organism>
<sequence>MNLLAELTGRLSDQWLRWQGLPGLMFVCVVLVGNHLGYAHAIDVGEAGRFLNRQSSWLATLTTIQVIAVVIALVITSAVAGLTATLAGVGVEAVVLGGKRPARLTGELTAMEEHFRNIYLLDVATAWPHLWLRFPAEHREQVTGNRAGIRHAATLVGWGILTSAVSVIWPIAWIAVLGLVLVGIHLMRQSISAYSQTVAVLMMHHAPELASQLGFENSGRLDRAVGSKLQYYLQGDEPPAPKA</sequence>
<dbReference type="AlphaFoldDB" id="D3PXD7"/>
<keyword evidence="3" id="KW-1185">Reference proteome</keyword>
<gene>
    <name evidence="2" type="ordered locus">Snas_1701</name>
</gene>
<keyword evidence="1" id="KW-1133">Transmembrane helix</keyword>
<reference evidence="2 3" key="1">
    <citation type="journal article" date="2009" name="Stand. Genomic Sci.">
        <title>Complete genome sequence of Stackebrandtia nassauensis type strain (LLR-40K-21).</title>
        <authorList>
            <person name="Munk C."/>
            <person name="Lapidus A."/>
            <person name="Copeland A."/>
            <person name="Jando M."/>
            <person name="Mayilraj S."/>
            <person name="Glavina Del Rio T."/>
            <person name="Nolan M."/>
            <person name="Chen F."/>
            <person name="Lucas S."/>
            <person name="Tice H."/>
            <person name="Cheng J.F."/>
            <person name="Han C."/>
            <person name="Detter J.C."/>
            <person name="Bruce D."/>
            <person name="Goodwin L."/>
            <person name="Chain P."/>
            <person name="Pitluck S."/>
            <person name="Goker M."/>
            <person name="Ovchinikova G."/>
            <person name="Pati A."/>
            <person name="Ivanova N."/>
            <person name="Mavromatis K."/>
            <person name="Chen A."/>
            <person name="Palaniappan K."/>
            <person name="Land M."/>
            <person name="Hauser L."/>
            <person name="Chang Y.J."/>
            <person name="Jeffries C.D."/>
            <person name="Bristow J."/>
            <person name="Eisen J.A."/>
            <person name="Markowitz V."/>
            <person name="Hugenholtz P."/>
            <person name="Kyrpides N.C."/>
            <person name="Klenk H.P."/>
        </authorList>
    </citation>
    <scope>NUCLEOTIDE SEQUENCE [LARGE SCALE GENOMIC DNA]</scope>
    <source>
        <strain evidence="3">DSM 44728 / CIP 108903 / NRRL B-16338 / NBRC 102104 / LLR-40K-21</strain>
    </source>
</reference>
<protein>
    <submittedName>
        <fullName evidence="2">Uncharacterized protein</fullName>
    </submittedName>
</protein>
<dbReference type="HOGENOM" id="CLU_069624_0_0_11"/>
<accession>D3PXD7</accession>
<keyword evidence="1" id="KW-0812">Transmembrane</keyword>
<evidence type="ECO:0000256" key="1">
    <source>
        <dbReference type="SAM" id="Phobius"/>
    </source>
</evidence>